<dbReference type="Gene3D" id="3.40.50.720">
    <property type="entry name" value="NAD(P)-binding Rossmann-like Domain"/>
    <property type="match status" value="1"/>
</dbReference>
<dbReference type="AlphaFoldDB" id="A0A4R3J9C5"/>
<dbReference type="InterPro" id="IPR013131">
    <property type="entry name" value="Mannitol_DH_N"/>
</dbReference>
<feature type="domain" description="Mannitol dehydrogenase C-terminal" evidence="4">
    <location>
        <begin position="242"/>
        <end position="350"/>
    </location>
</feature>
<dbReference type="Pfam" id="PF01232">
    <property type="entry name" value="Mannitol_dh"/>
    <property type="match status" value="1"/>
</dbReference>
<evidence type="ECO:0000256" key="2">
    <source>
        <dbReference type="ARBA" id="ARBA00023027"/>
    </source>
</evidence>
<dbReference type="OrthoDB" id="271711at2"/>
<feature type="domain" description="Mannitol dehydrogenase N-terminal" evidence="3">
    <location>
        <begin position="9"/>
        <end position="225"/>
    </location>
</feature>
<sequence>MNTATSTPIIQFGTSRFLQAHADLFVDEAQRDGRAAGPITVVQSSGDPARAARLSALAASGGYPVRIRGLEDGRIIDRVQQVSSVTRTMSTATGWAALEKVFCEEAEFVLSNTGDRGFAPQPADEQPEFEQAMAYPAKLQLLLRARFDSSGRPLTVLPLELVRRNGRVLQARVLELAAGAPEAYREWLANDVIWANSLVDRIVSEPIEPAGAVAEPYALWAIEKAEGLIPPCRHPAVQLVEDLDAIEALKLFILNLGHTWLVSEWQQMHRPPDTVAALLDQQEVCDGLLRVYEDEVLPAFAVAGLGDEAAAYVETTLQRYRNPFLDHLLSDIAQNHAEKVARRIGGFLEWANNNGDTTRKPLLTGLFEEMKTDA</sequence>
<dbReference type="PANTHER" id="PTHR30524:SF0">
    <property type="entry name" value="ALTRONATE OXIDOREDUCTASE-RELATED"/>
    <property type="match status" value="1"/>
</dbReference>
<evidence type="ECO:0000259" key="4">
    <source>
        <dbReference type="Pfam" id="PF08125"/>
    </source>
</evidence>
<dbReference type="InterPro" id="IPR013118">
    <property type="entry name" value="Mannitol_DH_C"/>
</dbReference>
<dbReference type="GO" id="GO:0016491">
    <property type="term" value="F:oxidoreductase activity"/>
    <property type="evidence" value="ECO:0007669"/>
    <property type="project" value="UniProtKB-KW"/>
</dbReference>
<comment type="caution">
    <text evidence="5">The sequence shown here is derived from an EMBL/GenBank/DDBJ whole genome shotgun (WGS) entry which is preliminary data.</text>
</comment>
<keyword evidence="1" id="KW-0560">Oxidoreductase</keyword>
<dbReference type="SUPFAM" id="SSF51735">
    <property type="entry name" value="NAD(P)-binding Rossmann-fold domains"/>
    <property type="match status" value="1"/>
</dbReference>
<dbReference type="InterPro" id="IPR013328">
    <property type="entry name" value="6PGD_dom2"/>
</dbReference>
<organism evidence="5 6">
    <name type="scientific">Primorskyibacter sedentarius</name>
    <dbReference type="NCBI Taxonomy" id="745311"/>
    <lineage>
        <taxon>Bacteria</taxon>
        <taxon>Pseudomonadati</taxon>
        <taxon>Pseudomonadota</taxon>
        <taxon>Alphaproteobacteria</taxon>
        <taxon>Rhodobacterales</taxon>
        <taxon>Roseobacteraceae</taxon>
        <taxon>Primorskyibacter</taxon>
    </lineage>
</organism>
<dbReference type="Gene3D" id="1.10.1040.10">
    <property type="entry name" value="N-(1-d-carboxylethyl)-l-norvaline Dehydrogenase, domain 2"/>
    <property type="match status" value="1"/>
</dbReference>
<keyword evidence="2" id="KW-0520">NAD</keyword>
<proteinExistence type="predicted"/>
<dbReference type="SUPFAM" id="SSF48179">
    <property type="entry name" value="6-phosphogluconate dehydrogenase C-terminal domain-like"/>
    <property type="match status" value="1"/>
</dbReference>
<keyword evidence="6" id="KW-1185">Reference proteome</keyword>
<dbReference type="InterPro" id="IPR008927">
    <property type="entry name" value="6-PGluconate_DH-like_C_sf"/>
</dbReference>
<accession>A0A4R3J9C5</accession>
<dbReference type="RefSeq" id="WP_132246516.1">
    <property type="nucleotide sequence ID" value="NZ_SLZU01000011.1"/>
</dbReference>
<evidence type="ECO:0000259" key="3">
    <source>
        <dbReference type="Pfam" id="PF01232"/>
    </source>
</evidence>
<reference evidence="5 6" key="1">
    <citation type="submission" date="2019-03" db="EMBL/GenBank/DDBJ databases">
        <title>Genomic Encyclopedia of Type Strains, Phase IV (KMG-IV): sequencing the most valuable type-strain genomes for metagenomic binning, comparative biology and taxonomic classification.</title>
        <authorList>
            <person name="Goeker M."/>
        </authorList>
    </citation>
    <scope>NUCLEOTIDE SEQUENCE [LARGE SCALE GENOMIC DNA]</scope>
    <source>
        <strain evidence="5 6">DSM 104836</strain>
    </source>
</reference>
<evidence type="ECO:0000313" key="6">
    <source>
        <dbReference type="Proteomes" id="UP000295696"/>
    </source>
</evidence>
<protein>
    <submittedName>
        <fullName evidence="5">Tagaturonate reductase</fullName>
    </submittedName>
</protein>
<evidence type="ECO:0000313" key="5">
    <source>
        <dbReference type="EMBL" id="TCS61553.1"/>
    </source>
</evidence>
<dbReference type="Proteomes" id="UP000295696">
    <property type="component" value="Unassembled WGS sequence"/>
</dbReference>
<dbReference type="PANTHER" id="PTHR30524">
    <property type="entry name" value="MANNITOL-1-PHOSPHATE 5-DEHYDROGENASE"/>
    <property type="match status" value="1"/>
</dbReference>
<dbReference type="InterPro" id="IPR036291">
    <property type="entry name" value="NAD(P)-bd_dom_sf"/>
</dbReference>
<evidence type="ECO:0000256" key="1">
    <source>
        <dbReference type="ARBA" id="ARBA00023002"/>
    </source>
</evidence>
<dbReference type="EMBL" id="SLZU01000011">
    <property type="protein sequence ID" value="TCS61553.1"/>
    <property type="molecule type" value="Genomic_DNA"/>
</dbReference>
<dbReference type="Pfam" id="PF08125">
    <property type="entry name" value="Mannitol_dh_C"/>
    <property type="match status" value="1"/>
</dbReference>
<name>A0A4R3J9C5_9RHOB</name>
<gene>
    <name evidence="5" type="ORF">EDD52_111151</name>
</gene>